<dbReference type="Pfam" id="PF13585">
    <property type="entry name" value="CHU_C"/>
    <property type="match status" value="1"/>
</dbReference>
<dbReference type="SMART" id="SM00042">
    <property type="entry name" value="CUB"/>
    <property type="match status" value="3"/>
</dbReference>
<comment type="caution">
    <text evidence="5">The sequence shown here is derived from an EMBL/GenBank/DDBJ whole genome shotgun (WGS) entry which is preliminary data.</text>
</comment>
<feature type="domain" description="Fibronectin type-III" evidence="4">
    <location>
        <begin position="220"/>
        <end position="310"/>
    </location>
</feature>
<dbReference type="CDD" id="cd00041">
    <property type="entry name" value="CUB"/>
    <property type="match status" value="1"/>
</dbReference>
<protein>
    <recommendedName>
        <fullName evidence="4">Fibronectin type-III domain-containing protein</fullName>
    </recommendedName>
</protein>
<feature type="domain" description="Fibronectin type-III" evidence="4">
    <location>
        <begin position="892"/>
        <end position="984"/>
    </location>
</feature>
<keyword evidence="6" id="KW-1185">Reference proteome</keyword>
<evidence type="ECO:0000313" key="6">
    <source>
        <dbReference type="Proteomes" id="UP001500426"/>
    </source>
</evidence>
<dbReference type="InterPro" id="IPR013783">
    <property type="entry name" value="Ig-like_fold"/>
</dbReference>
<dbReference type="PANTHER" id="PTHR46708">
    <property type="entry name" value="TENASCIN"/>
    <property type="match status" value="1"/>
</dbReference>
<dbReference type="Gene3D" id="2.60.120.380">
    <property type="match status" value="1"/>
</dbReference>
<dbReference type="InterPro" id="IPR050991">
    <property type="entry name" value="ECM_Regulatory_Proteins"/>
</dbReference>
<accession>A0ABP7USE4</accession>
<dbReference type="InterPro" id="IPR014755">
    <property type="entry name" value="Cu-Rt/internalin_Ig-like"/>
</dbReference>
<evidence type="ECO:0000256" key="3">
    <source>
        <dbReference type="ARBA" id="ARBA00023157"/>
    </source>
</evidence>
<sequence>MKKITLLIVALLFTIVGYSQFPTPGSEGFEGTTGADLPTPTTPTPWSLGTGATGNQWAVFDNGVGLTRRWGINSVVANVYQGVNSAYMDRENIGLGNTSEDYLATPLVTVPSNGQLRFWTRSTISGANGTEYLIKVFDQTAQGAGSQTNIANYINTPVQWTEATLNATYNIYEEKVVDLTAFAGHQVHIAFVMRFTQPTAGLGGDRWLVDDIRLVQRCLEPTNLSAGSITQNSANLSWLNPSGSTSWEIEVFPSATGTQTGVGVVYNGALPYPATGLLPGTAYVYYVRSLCTDGSSNWVGPFNFATTTPGLSCVAPITVTTLPYSTNDNTANYGDTTDTNQGTACGSATNFMTGNDVFYSYTPTTTGAISITMTPGSNSSSIFVYQGCANVGATCLAGVANTTNTVRSIPSLNVTAGQQYIIVLSGTTAAQTYAYSLVIQQLNCAQPTNLAVSGISLNGGNLSWSNPGGATSWEYVVQTAGSPIPSGSGTQTSSNTTNPITGLNPDTAYQYWVRADCGNGTFSAWSGPFVFNTLVPPPACGGTFTDPGGAAANYADNLDSTVVICPSTPGEVVTVTFTSFNTQASNDGLYIFNGNSVASPQFLSGNPAGTVPGGLAGSYWGTTNPGAFTSSSADGCLTFRFRSNATTNAAGWVANVTCALPPACPAPFSVTANTILSSSANIAWTAAGPATQWQVLALPCGSPAPNAASTGWVTANTNPFPLTGLTGETCYNVYVRSACSVSNLSTWSGPAVFTTTLAPPACGGTFSDPGGVAANYANNADSTVTICPTLPGQVVTVTFTTFNTEATWDGLYVFNGNAITSPQIASANGAGNVPGGLAGSYWGNLTGANLPGPFTSTAPNGCLTFRFRSDGSVNNPGWVANVTCAVPPTCPNPNTLTTSAVTSNSATLAWVNPNTATTWHVLALPCGSPAPNASTTTFITTTTNPHIFTGLTPDTCYNLYVRAVCPGNDLSNWVGPTTITTQIAPPACGGIFTDPAGATVNYANGSDYTVTICPTIPTEQVTVTFTTFNTEANWDGLYVFDGNSITAPQLASANLAGNVPGGLPGSYWGTLTGANLPGPFTASSANGCLTFRFRSDGSVNAPGWVANVTCAPAPTCPKPTAVVISSVTQTGATISWTEIGTATTWEVLILPAGSPPPTAGSAGIITTTNPYIATGLSSGTQYVVYVRSICGPSDISLWSNVRSFTTLIANDECANATVAPVNPTTTCTQTVSGTVVGATASSQPNACGGTDDDDVWFQFTATSTTHTINLNNVTGSTTDLFHVLYSGTCGNLTQLYCSDPNTSTANNLVPGQTYYIRVYTWTATANQTSAFTLCIGTPVPPPSCITNTPAGNTCTVATPICNLNGYCGNTSASYTSNSWPELTTEFCGSLENNSFLTFVASSSTISLDVWITSSLDNLGIQIMIFGAATCGSGPVTEYLCWSPGNVPAGSTNLTATGLTPGQTYYVMIDGFAGDVCNYVIGANTGIQTPVAINTSTTTTSPTICLGQTATLNATGGNGVYTWTPSTQLNTTTGSSVIFSPTAVGTYNITATSSDNNPLCPQSASSTQTIIVVDYVNATFNQIAPFCEGTTPPILPTTSTTGVIGTWSPPVVSNTVGTTTYTFTPAITQCSFPTTMDIVVTPSIVPAFLAPAPICPGSPAPVLPTSSNNAVPITGTWSPPTVSNTASGTYTFTPNAGQCATTTTLNVTVLPSCDFGSYASAVWLTNCATSNFFNTVGTGVDIIGPATNVFPNTDLGTYVQNSNALILRGAEVKTFKSASANVCSARLNYRIYPAASTPGAFTVMNLPFLDNCGGGTFPSGGPCNTGDQKWQRVLNDSQSPINLTAYAPGDYVLEVYYDVTGDVNSSTACDDTILINNNGANYIATYTIQAQPLYTSTNPTICGGTDGTITISGLAPNEIYNLTYQDDTTSIGPNSITTNASGEFVITGLNSGNYSNFLLSINSCLLTNSAPIILVDANSPTVTVNSPTVCAGTPATVTATPGTSGTYNYVWTVPTGATDPGNVATFDAILSGTYSVVITNTTTLCSSTSISSVVTINANPIVIVNSPTVCAGTPATVTATPGASGTYNYVWTVPTGATDPGNVATFDATLSGTYSVVITDTASGCTSLSASGIVTINAIPTVTVNSPTVCAGTPATVTATPGAAGTYNYSWTVPTGATDPGNVATFDAAISGTYSVVITDTTSGCSSTSVSSVVTINTIPAVTVNSPTVCVGIPATVTATPGAAGTYNYVWTVPTGATDPGNVATFDATLSGTYTVVITDTTSGCSSSSTSGIVTINANPTVTVNSPTVCAGTPATVTATPGTSGTYNYVWTVPTGATNPGNVATFNATLSGTYSVVITDTTSGCSSASVSLVVTINANPTVTVNSSTVCAGIPATVTATPGTSGTYNYVWIVPIGATDPGNAATFTTTVSGTYSVVITNTATSCISSSASGIVTINANPTVTVSSSTVCQGSTATITATPGISGTYTYAWTVPTGATNPGNVATVNTTIAGTYSVIITNTATGCISSSASGTVTVNSNPTVTVNDVTICQGGSTTVTASPGTSGTYNYVWTVPTTVTNPGNVSSFSTNISGVYSVIITDTTTGCSSLSDSGTVTFVPSFDFVIDGACVNNNFVLEVTPTNGSFDVDTASFAWTYGTTPVGNNDSTFNVTSFVSSTPANEPLPLTFNVTVTTSAGCILSHPITLAGIYCTIQKGISPNSDGLNEFFDLQYLDVQKLSIYNRYGANVYSKTEYTKEWVGQSDNGNELPDGTYYYVIEFKNNQPSKTGWIYINREIK</sequence>
<evidence type="ECO:0000256" key="2">
    <source>
        <dbReference type="ARBA" id="ARBA00022737"/>
    </source>
</evidence>
<dbReference type="Gene3D" id="2.60.40.10">
    <property type="entry name" value="Immunoglobulins"/>
    <property type="match status" value="9"/>
</dbReference>
<keyword evidence="3" id="KW-1015">Disulfide bond</keyword>
<evidence type="ECO:0000259" key="4">
    <source>
        <dbReference type="PROSITE" id="PS50853"/>
    </source>
</evidence>
<dbReference type="SUPFAM" id="SSF49854">
    <property type="entry name" value="Spermadhesin, CUB domain"/>
    <property type="match status" value="3"/>
</dbReference>
<dbReference type="Gene3D" id="2.60.120.290">
    <property type="entry name" value="Spermadhesin, CUB domain"/>
    <property type="match status" value="3"/>
</dbReference>
<evidence type="ECO:0000313" key="5">
    <source>
        <dbReference type="EMBL" id="GAA4051585.1"/>
    </source>
</evidence>
<dbReference type="NCBIfam" id="TIGR04131">
    <property type="entry name" value="Bac_Flav_CTERM"/>
    <property type="match status" value="1"/>
</dbReference>
<dbReference type="RefSeq" id="WP_345093620.1">
    <property type="nucleotide sequence ID" value="NZ_BAABCS010000016.1"/>
</dbReference>
<dbReference type="Proteomes" id="UP001500426">
    <property type="component" value="Unassembled WGS sequence"/>
</dbReference>
<dbReference type="SMART" id="SM00060">
    <property type="entry name" value="FN3"/>
    <property type="match status" value="7"/>
</dbReference>
<evidence type="ECO:0000256" key="1">
    <source>
        <dbReference type="ARBA" id="ARBA00022729"/>
    </source>
</evidence>
<name>A0ABP7USE4_9FLAO</name>
<feature type="domain" description="Fibronectin type-III" evidence="4">
    <location>
        <begin position="664"/>
        <end position="759"/>
    </location>
</feature>
<dbReference type="Gene3D" id="2.60.40.1220">
    <property type="match status" value="1"/>
</dbReference>
<dbReference type="InterPro" id="IPR026341">
    <property type="entry name" value="T9SS_type_B"/>
</dbReference>
<dbReference type="InterPro" id="IPR036116">
    <property type="entry name" value="FN3_sf"/>
</dbReference>
<feature type="domain" description="Fibronectin type-III" evidence="4">
    <location>
        <begin position="1118"/>
        <end position="1209"/>
    </location>
</feature>
<keyword evidence="1" id="KW-0732">Signal</keyword>
<feature type="domain" description="Fibronectin type-III" evidence="4">
    <location>
        <begin position="446"/>
        <end position="538"/>
    </location>
</feature>
<dbReference type="InterPro" id="IPR003961">
    <property type="entry name" value="FN3_dom"/>
</dbReference>
<organism evidence="5 6">
    <name type="scientific">Flavobacterium chungnamense</name>
    <dbReference type="NCBI Taxonomy" id="706182"/>
    <lineage>
        <taxon>Bacteria</taxon>
        <taxon>Pseudomonadati</taxon>
        <taxon>Bacteroidota</taxon>
        <taxon>Flavobacteriia</taxon>
        <taxon>Flavobacteriales</taxon>
        <taxon>Flavobacteriaceae</taxon>
        <taxon>Flavobacterium</taxon>
    </lineage>
</organism>
<dbReference type="CDD" id="cd00063">
    <property type="entry name" value="FN3"/>
    <property type="match status" value="4"/>
</dbReference>
<reference evidence="6" key="1">
    <citation type="journal article" date="2019" name="Int. J. Syst. Evol. Microbiol.">
        <title>The Global Catalogue of Microorganisms (GCM) 10K type strain sequencing project: providing services to taxonomists for standard genome sequencing and annotation.</title>
        <authorList>
            <consortium name="The Broad Institute Genomics Platform"/>
            <consortium name="The Broad Institute Genome Sequencing Center for Infectious Disease"/>
            <person name="Wu L."/>
            <person name="Ma J."/>
        </authorList>
    </citation>
    <scope>NUCLEOTIDE SEQUENCE [LARGE SCALE GENOMIC DNA]</scope>
    <source>
        <strain evidence="6">JCM 17068</strain>
    </source>
</reference>
<dbReference type="InterPro" id="IPR035914">
    <property type="entry name" value="Sperma_CUB_dom_sf"/>
</dbReference>
<dbReference type="PANTHER" id="PTHR46708:SF2">
    <property type="entry name" value="FIBRONECTIN TYPE-III DOMAIN-CONTAINING PROTEIN"/>
    <property type="match status" value="1"/>
</dbReference>
<dbReference type="Pfam" id="PF23759">
    <property type="entry name" value="GBD_T9SS_assoc"/>
    <property type="match status" value="2"/>
</dbReference>
<dbReference type="InterPro" id="IPR000859">
    <property type="entry name" value="CUB_dom"/>
</dbReference>
<dbReference type="PROSITE" id="PS50853">
    <property type="entry name" value="FN3"/>
    <property type="match status" value="5"/>
</dbReference>
<dbReference type="SUPFAM" id="SSF49265">
    <property type="entry name" value="Fibronectin type III"/>
    <property type="match status" value="5"/>
</dbReference>
<gene>
    <name evidence="5" type="ORF">GCM10022388_17150</name>
</gene>
<proteinExistence type="predicted"/>
<dbReference type="Pfam" id="PF00041">
    <property type="entry name" value="fn3"/>
    <property type="match status" value="1"/>
</dbReference>
<keyword evidence="2" id="KW-0677">Repeat</keyword>
<dbReference type="EMBL" id="BAABCS010000016">
    <property type="protein sequence ID" value="GAA4051585.1"/>
    <property type="molecule type" value="Genomic_DNA"/>
</dbReference>
<dbReference type="InterPro" id="IPR056600">
    <property type="entry name" value="GBD_T9SS_assoc"/>
</dbReference>